<dbReference type="EMBL" id="CP013232">
    <property type="protein sequence ID" value="AMO94627.1"/>
    <property type="molecule type" value="Genomic_DNA"/>
</dbReference>
<dbReference type="PATRIC" id="fig|158899.10.peg.1935"/>
<reference evidence="1 2" key="1">
    <citation type="submission" date="2015-11" db="EMBL/GenBank/DDBJ databases">
        <title>Exploring the genomic traits of fungus-feeding bacterial genus Collimonas.</title>
        <authorList>
            <person name="Song C."/>
            <person name="Schmidt R."/>
            <person name="de Jager V."/>
            <person name="Krzyzanowska D."/>
            <person name="Jongedijk E."/>
            <person name="Cankar K."/>
            <person name="Beekwilder J."/>
            <person name="van Veen A."/>
            <person name="de Boer W."/>
            <person name="van Veen J.A."/>
            <person name="Garbeva P."/>
        </authorList>
    </citation>
    <scope>NUCLEOTIDE SEQUENCE [LARGE SCALE GENOMIC DNA]</scope>
    <source>
        <strain evidence="1 2">Ter6</strain>
    </source>
</reference>
<dbReference type="Proteomes" id="UP000072421">
    <property type="component" value="Chromosome"/>
</dbReference>
<dbReference type="AlphaFoldDB" id="A0A127PA47"/>
<accession>A0A127PA47</accession>
<gene>
    <name evidence="1" type="ORF">CFter6_1932</name>
</gene>
<evidence type="ECO:0000313" key="1">
    <source>
        <dbReference type="EMBL" id="AMO94627.1"/>
    </source>
</evidence>
<organism evidence="1">
    <name type="scientific">Collimonas fungivorans</name>
    <dbReference type="NCBI Taxonomy" id="158899"/>
    <lineage>
        <taxon>Bacteria</taxon>
        <taxon>Pseudomonadati</taxon>
        <taxon>Pseudomonadota</taxon>
        <taxon>Betaproteobacteria</taxon>
        <taxon>Burkholderiales</taxon>
        <taxon>Oxalobacteraceae</taxon>
        <taxon>Collimonas</taxon>
    </lineage>
</organism>
<protein>
    <submittedName>
        <fullName evidence="1">Uncharacterized protein</fullName>
    </submittedName>
</protein>
<name>A0A127PA47_9BURK</name>
<evidence type="ECO:0000313" key="2">
    <source>
        <dbReference type="Proteomes" id="UP000072421"/>
    </source>
</evidence>
<proteinExistence type="predicted"/>
<sequence length="37" mass="4152">MHLISLAAMATYNQVADFNEDAAVSALYFCNLDDEKR</sequence>